<gene>
    <name evidence="8" type="ORF">P5G52_09255</name>
</gene>
<organism evidence="8 9">
    <name type="scientific">Arthrobacter burdickii</name>
    <dbReference type="NCBI Taxonomy" id="3035920"/>
    <lineage>
        <taxon>Bacteria</taxon>
        <taxon>Bacillati</taxon>
        <taxon>Actinomycetota</taxon>
        <taxon>Actinomycetes</taxon>
        <taxon>Micrococcales</taxon>
        <taxon>Micrococcaceae</taxon>
        <taxon>Arthrobacter</taxon>
    </lineage>
</organism>
<keyword evidence="2" id="KW-1003">Cell membrane</keyword>
<dbReference type="InterPro" id="IPR050833">
    <property type="entry name" value="Poly_Biosynth_Transport"/>
</dbReference>
<feature type="transmembrane region" description="Helical" evidence="7">
    <location>
        <begin position="265"/>
        <end position="286"/>
    </location>
</feature>
<proteinExistence type="predicted"/>
<keyword evidence="4 7" id="KW-1133">Transmembrane helix</keyword>
<protein>
    <recommendedName>
        <fullName evidence="10">Polysaccharide biosynthesis protein</fullName>
    </recommendedName>
</protein>
<dbReference type="EMBL" id="JAROCG010000001">
    <property type="protein sequence ID" value="MDN4611057.1"/>
    <property type="molecule type" value="Genomic_DNA"/>
</dbReference>
<evidence type="ECO:0000256" key="5">
    <source>
        <dbReference type="ARBA" id="ARBA00023136"/>
    </source>
</evidence>
<feature type="transmembrane region" description="Helical" evidence="7">
    <location>
        <begin position="60"/>
        <end position="77"/>
    </location>
</feature>
<name>A0ABT8K393_9MICC</name>
<feature type="transmembrane region" description="Helical" evidence="7">
    <location>
        <begin position="131"/>
        <end position="151"/>
    </location>
</feature>
<feature type="transmembrane region" description="Helical" evidence="7">
    <location>
        <begin position="190"/>
        <end position="210"/>
    </location>
</feature>
<feature type="region of interest" description="Disordered" evidence="6">
    <location>
        <begin position="1"/>
        <end position="25"/>
    </location>
</feature>
<evidence type="ECO:0000256" key="4">
    <source>
        <dbReference type="ARBA" id="ARBA00022989"/>
    </source>
</evidence>
<evidence type="ECO:0000256" key="3">
    <source>
        <dbReference type="ARBA" id="ARBA00022692"/>
    </source>
</evidence>
<dbReference type="RefSeq" id="WP_301226738.1">
    <property type="nucleotide sequence ID" value="NZ_JAROCG010000001.1"/>
</dbReference>
<feature type="transmembrane region" description="Helical" evidence="7">
    <location>
        <begin position="306"/>
        <end position="332"/>
    </location>
</feature>
<evidence type="ECO:0000313" key="9">
    <source>
        <dbReference type="Proteomes" id="UP001174209"/>
    </source>
</evidence>
<evidence type="ECO:0000256" key="2">
    <source>
        <dbReference type="ARBA" id="ARBA00022475"/>
    </source>
</evidence>
<feature type="transmembrane region" description="Helical" evidence="7">
    <location>
        <begin position="98"/>
        <end position="119"/>
    </location>
</feature>
<dbReference type="PANTHER" id="PTHR30250">
    <property type="entry name" value="PST FAMILY PREDICTED COLANIC ACID TRANSPORTER"/>
    <property type="match status" value="1"/>
</dbReference>
<keyword evidence="5 7" id="KW-0472">Membrane</keyword>
<keyword evidence="9" id="KW-1185">Reference proteome</keyword>
<feature type="transmembrane region" description="Helical" evidence="7">
    <location>
        <begin position="235"/>
        <end position="253"/>
    </location>
</feature>
<dbReference type="Proteomes" id="UP001174209">
    <property type="component" value="Unassembled WGS sequence"/>
</dbReference>
<evidence type="ECO:0000256" key="7">
    <source>
        <dbReference type="SAM" id="Phobius"/>
    </source>
</evidence>
<comment type="subcellular location">
    <subcellularLocation>
        <location evidence="1">Cell membrane</location>
        <topology evidence="1">Multi-pass membrane protein</topology>
    </subcellularLocation>
</comment>
<evidence type="ECO:0000313" key="8">
    <source>
        <dbReference type="EMBL" id="MDN4611057.1"/>
    </source>
</evidence>
<evidence type="ECO:0000256" key="6">
    <source>
        <dbReference type="SAM" id="MobiDB-lite"/>
    </source>
</evidence>
<evidence type="ECO:0000256" key="1">
    <source>
        <dbReference type="ARBA" id="ARBA00004651"/>
    </source>
</evidence>
<sequence>MSRSDPPESAAEPAQEKGGRTRGKGLPAVGGASVVAAGASYLILFLAARALSPEENAQFLTFWAVLFLILGVIAGIINEFTRAVRTAATDIGRPAQGAAVFPLGLLIGCGGAVLIAASSPLWAPSILPDDTILLVAVLAVASIAYAGHCSLAGAAGGSQRWSLFAGLAASEAVLRLLLVVVVVLTVSTRVGLEAASAAGALTWLLILLFARSSRSAVRARADVGTAALLSNTGHAMLSAAATAALITGFPILLRLTTPLEQYAGAAPLILAISLTRAPIMIPLQAFQSVLISRFVGVTGTALVRAIALPAAALLALGGVGAVAAGLLGPWIMLVFGPAYVVAPLTMAALTFAGCLMAVLTVTGTACLARGAHTAYSVGWLTATAATFLLLLLPGSLESRVILSLVLGPVAGALIHLAALLTSTGRRKAETSAEEGIGR</sequence>
<feature type="transmembrane region" description="Helical" evidence="7">
    <location>
        <begin position="26"/>
        <end position="48"/>
    </location>
</feature>
<feature type="transmembrane region" description="Helical" evidence="7">
    <location>
        <begin position="338"/>
        <end position="361"/>
    </location>
</feature>
<evidence type="ECO:0008006" key="10">
    <source>
        <dbReference type="Google" id="ProtNLM"/>
    </source>
</evidence>
<comment type="caution">
    <text evidence="8">The sequence shown here is derived from an EMBL/GenBank/DDBJ whole genome shotgun (WGS) entry which is preliminary data.</text>
</comment>
<feature type="transmembrane region" description="Helical" evidence="7">
    <location>
        <begin position="163"/>
        <end position="184"/>
    </location>
</feature>
<feature type="transmembrane region" description="Helical" evidence="7">
    <location>
        <begin position="373"/>
        <end position="394"/>
    </location>
</feature>
<keyword evidence="3 7" id="KW-0812">Transmembrane</keyword>
<dbReference type="PANTHER" id="PTHR30250:SF11">
    <property type="entry name" value="O-ANTIGEN TRANSPORTER-RELATED"/>
    <property type="match status" value="1"/>
</dbReference>
<feature type="transmembrane region" description="Helical" evidence="7">
    <location>
        <begin position="400"/>
        <end position="420"/>
    </location>
</feature>
<accession>A0ABT8K393</accession>
<reference evidence="8" key="1">
    <citation type="submission" date="2023-06" db="EMBL/GenBank/DDBJ databases">
        <title>MT1 and MT2 Draft Genomes of Novel Species.</title>
        <authorList>
            <person name="Venkateswaran K."/>
        </authorList>
    </citation>
    <scope>NUCLEOTIDE SEQUENCE</scope>
    <source>
        <strain evidence="8">IIF3SC-B10</strain>
    </source>
</reference>